<dbReference type="GO" id="GO:0000785">
    <property type="term" value="C:chromatin"/>
    <property type="evidence" value="ECO:0007669"/>
    <property type="project" value="TreeGrafter"/>
</dbReference>
<accession>A0A4S2MNF8</accession>
<dbReference type="InParanoid" id="A0A4S2MNF8"/>
<evidence type="ECO:0000256" key="2">
    <source>
        <dbReference type="ARBA" id="ARBA00002221"/>
    </source>
</evidence>
<evidence type="ECO:0000256" key="3">
    <source>
        <dbReference type="ARBA" id="ARBA00007838"/>
    </source>
</evidence>
<dbReference type="PROSITE" id="PS50059">
    <property type="entry name" value="FKBP_PPIASE"/>
    <property type="match status" value="1"/>
</dbReference>
<dbReference type="AlphaFoldDB" id="A0A4S2MNF8"/>
<dbReference type="PANTHER" id="PTHR43811">
    <property type="entry name" value="FKBP-TYPE PEPTIDYL-PROLYL CIS-TRANS ISOMERASE FKPA"/>
    <property type="match status" value="1"/>
</dbReference>
<dbReference type="EC" id="5.2.1.8" evidence="7"/>
<comment type="similarity">
    <text evidence="3">Belongs to the FKBP-type PPIase family. FKBP3/4 subfamily.</text>
</comment>
<comment type="function">
    <text evidence="2">PPIase that acts as a histone chaperone. Histone proline isomerase that increases the rate of cis-trans isomerization at prolines on the histone H3 N-terminal tail. Proline isomerization influences H3 methylation thereby regulating gene expression.</text>
</comment>
<dbReference type="GO" id="GO:0005730">
    <property type="term" value="C:nucleolus"/>
    <property type="evidence" value="ECO:0007669"/>
    <property type="project" value="TreeGrafter"/>
</dbReference>
<evidence type="ECO:0000313" key="11">
    <source>
        <dbReference type="EMBL" id="TGZ78632.1"/>
    </source>
</evidence>
<dbReference type="InterPro" id="IPR023566">
    <property type="entry name" value="PPIase_Fpr3/Fpr4-like"/>
</dbReference>
<comment type="catalytic activity">
    <reaction evidence="1 7 8">
        <text>[protein]-peptidylproline (omega=180) = [protein]-peptidylproline (omega=0)</text>
        <dbReference type="Rhea" id="RHEA:16237"/>
        <dbReference type="Rhea" id="RHEA-COMP:10747"/>
        <dbReference type="Rhea" id="RHEA-COMP:10748"/>
        <dbReference type="ChEBI" id="CHEBI:83833"/>
        <dbReference type="ChEBI" id="CHEBI:83834"/>
        <dbReference type="EC" id="5.2.1.8"/>
    </reaction>
</comment>
<evidence type="ECO:0000256" key="9">
    <source>
        <dbReference type="SAM" id="MobiDB-lite"/>
    </source>
</evidence>
<dbReference type="Pfam" id="PF17800">
    <property type="entry name" value="NPL"/>
    <property type="match status" value="1"/>
</dbReference>
<dbReference type="InterPro" id="IPR046357">
    <property type="entry name" value="PPIase_dom_sf"/>
</dbReference>
<evidence type="ECO:0000313" key="12">
    <source>
        <dbReference type="Proteomes" id="UP000298138"/>
    </source>
</evidence>
<gene>
    <name evidence="11" type="ORF">EX30DRAFT_343008</name>
</gene>
<protein>
    <recommendedName>
        <fullName evidence="7">FK506-binding protein</fullName>
        <ecNumber evidence="7">5.2.1.8</ecNumber>
    </recommendedName>
</protein>
<reference evidence="11 12" key="1">
    <citation type="submission" date="2019-04" db="EMBL/GenBank/DDBJ databases">
        <title>Comparative genomics and transcriptomics to analyze fruiting body development in filamentous ascomycetes.</title>
        <authorList>
            <consortium name="DOE Joint Genome Institute"/>
            <person name="Lutkenhaus R."/>
            <person name="Traeger S."/>
            <person name="Breuer J."/>
            <person name="Kuo A."/>
            <person name="Lipzen A."/>
            <person name="Pangilinan J."/>
            <person name="Dilworth D."/>
            <person name="Sandor L."/>
            <person name="Poggeler S."/>
            <person name="Barry K."/>
            <person name="Grigoriev I.V."/>
            <person name="Nowrousian M."/>
        </authorList>
    </citation>
    <scope>NUCLEOTIDE SEQUENCE [LARGE SCALE GENOMIC DNA]</scope>
    <source>
        <strain evidence="11 12">CBS 389.68</strain>
    </source>
</reference>
<dbReference type="Gene3D" id="2.60.120.340">
    <property type="entry name" value="Nucleoplasmin core domain"/>
    <property type="match status" value="1"/>
</dbReference>
<keyword evidence="5 7" id="KW-0697">Rotamase</keyword>
<feature type="compositionally biased region" description="Acidic residues" evidence="9">
    <location>
        <begin position="221"/>
        <end position="232"/>
    </location>
</feature>
<evidence type="ECO:0000256" key="8">
    <source>
        <dbReference type="PROSITE-ProRule" id="PRU00277"/>
    </source>
</evidence>
<feature type="region of interest" description="Disordered" evidence="9">
    <location>
        <begin position="179"/>
        <end position="351"/>
    </location>
</feature>
<dbReference type="FunCoup" id="A0A4S2MNF8">
    <property type="interactions" value="550"/>
</dbReference>
<feature type="compositionally biased region" description="Acidic residues" evidence="9">
    <location>
        <begin position="66"/>
        <end position="87"/>
    </location>
</feature>
<feature type="compositionally biased region" description="Basic and acidic residues" evidence="9">
    <location>
        <begin position="315"/>
        <end position="341"/>
    </location>
</feature>
<feature type="domain" description="PPIase FKBP-type" evidence="10">
    <location>
        <begin position="368"/>
        <end position="454"/>
    </location>
</feature>
<dbReference type="Proteomes" id="UP000298138">
    <property type="component" value="Unassembled WGS sequence"/>
</dbReference>
<dbReference type="PIRSF" id="PIRSF001473">
    <property type="entry name" value="FK506-bp_FPR3"/>
    <property type="match status" value="1"/>
</dbReference>
<dbReference type="FunFam" id="3.10.50.40:FF:000006">
    <property type="entry name" value="Peptidyl-prolyl cis-trans isomerase"/>
    <property type="match status" value="1"/>
</dbReference>
<feature type="compositionally biased region" description="Acidic residues" evidence="9">
    <location>
        <begin position="193"/>
        <end position="206"/>
    </location>
</feature>
<dbReference type="InterPro" id="IPR041232">
    <property type="entry name" value="NPL"/>
</dbReference>
<dbReference type="OrthoDB" id="77911at2759"/>
<dbReference type="InterPro" id="IPR001179">
    <property type="entry name" value="PPIase_FKBP_dom"/>
</dbReference>
<evidence type="ECO:0000256" key="1">
    <source>
        <dbReference type="ARBA" id="ARBA00000971"/>
    </source>
</evidence>
<feature type="compositionally biased region" description="Basic and acidic residues" evidence="9">
    <location>
        <begin position="183"/>
        <end position="192"/>
    </location>
</feature>
<dbReference type="Gene3D" id="3.10.50.40">
    <property type="match status" value="1"/>
</dbReference>
<evidence type="ECO:0000259" key="10">
    <source>
        <dbReference type="PROSITE" id="PS50059"/>
    </source>
</evidence>
<dbReference type="GO" id="GO:0003755">
    <property type="term" value="F:peptidyl-prolyl cis-trans isomerase activity"/>
    <property type="evidence" value="ECO:0007669"/>
    <property type="project" value="UniProtKB-KW"/>
</dbReference>
<feature type="compositionally biased region" description="Basic and acidic residues" evidence="9">
    <location>
        <begin position="294"/>
        <end position="307"/>
    </location>
</feature>
<evidence type="ECO:0000256" key="4">
    <source>
        <dbReference type="ARBA" id="ARBA00011865"/>
    </source>
</evidence>
<dbReference type="STRING" id="341454.A0A4S2MNF8"/>
<feature type="compositionally biased region" description="Acidic residues" evidence="9">
    <location>
        <begin position="116"/>
        <end position="136"/>
    </location>
</feature>
<keyword evidence="12" id="KW-1185">Reference proteome</keyword>
<feature type="region of interest" description="Disordered" evidence="9">
    <location>
        <begin position="40"/>
        <end position="137"/>
    </location>
</feature>
<feature type="compositionally biased region" description="Basic and acidic residues" evidence="9">
    <location>
        <begin position="97"/>
        <end position="115"/>
    </location>
</feature>
<keyword evidence="6 7" id="KW-0413">Isomerase</keyword>
<dbReference type="Pfam" id="PF00254">
    <property type="entry name" value="FKBP_C"/>
    <property type="match status" value="1"/>
</dbReference>
<dbReference type="EMBL" id="ML220139">
    <property type="protein sequence ID" value="TGZ78632.1"/>
    <property type="molecule type" value="Genomic_DNA"/>
</dbReference>
<proteinExistence type="inferred from homology"/>
<organism evidence="11 12">
    <name type="scientific">Ascodesmis nigricans</name>
    <dbReference type="NCBI Taxonomy" id="341454"/>
    <lineage>
        <taxon>Eukaryota</taxon>
        <taxon>Fungi</taxon>
        <taxon>Dikarya</taxon>
        <taxon>Ascomycota</taxon>
        <taxon>Pezizomycotina</taxon>
        <taxon>Pezizomycetes</taxon>
        <taxon>Pezizales</taxon>
        <taxon>Ascodesmidaceae</taxon>
        <taxon>Ascodesmis</taxon>
    </lineage>
</organism>
<evidence type="ECO:0000256" key="5">
    <source>
        <dbReference type="ARBA" id="ARBA00023110"/>
    </source>
</evidence>
<evidence type="ECO:0000256" key="6">
    <source>
        <dbReference type="ARBA" id="ARBA00023235"/>
    </source>
</evidence>
<evidence type="ECO:0000256" key="7">
    <source>
        <dbReference type="PIRNR" id="PIRNR001473"/>
    </source>
</evidence>
<name>A0A4S2MNF8_9PEZI</name>
<feature type="compositionally biased region" description="Basic and acidic residues" evidence="9">
    <location>
        <begin position="245"/>
        <end position="273"/>
    </location>
</feature>
<sequence length="454" mass="50571">MSGTKPIAFFGLQVPAGDEPTPVMSQVPMVGTIRITMAAIDPSAKPLEKDQPNRATLKIMRRPLDFDDYLGDGYEDESDEESDEEEQETPKANGKLSKADKALKKAQEKAEKMEIDAQEDSDEDSDSDDGDFEIEEFVVCTLDPERNYQQTLEFTVDEDEEVFFRVVGNYDVYLTGNYVVPNDAHDHDHDHDEDSDEDSEDEDDYDLSPTDSEIEGMMGESDSEEDDFDDMDDPRITEIDSEEEKAEKKKDEKKNLKRPAEEPAKSEQPEKLSKKQLKKLKANDGKAVDTTADTPDKKKVQFAKELEQGPTGTADKPKTKAEKKAEKKAADQKKAAEKPEQKPSNIRTVQGIKIEDKKEGTGAVAKNGSRLGMRYIGKLKNGKQFDANTKGKPFSFRLGKGEVIKGWDLGLVGMKVGGERRLEIPANMAYGNKSLPGIPGNSTLIFDVKLVEVK</sequence>
<dbReference type="SUPFAM" id="SSF54534">
    <property type="entry name" value="FKBP-like"/>
    <property type="match status" value="1"/>
</dbReference>
<comment type="subunit">
    <text evidence="4">Binds to histones H3 and H4.</text>
</comment>
<dbReference type="PANTHER" id="PTHR43811:SF19">
    <property type="entry name" value="39 KDA FK506-BINDING NUCLEAR PROTEIN"/>
    <property type="match status" value="1"/>
</dbReference>